<evidence type="ECO:0000313" key="1">
    <source>
        <dbReference type="EMBL" id="MFD1104590.1"/>
    </source>
</evidence>
<dbReference type="RefSeq" id="WP_380909972.1">
    <property type="nucleotide sequence ID" value="NZ_JBHTLS010000106.1"/>
</dbReference>
<organism evidence="1 2">
    <name type="scientific">Sphingobium olei</name>
    <dbReference type="NCBI Taxonomy" id="420955"/>
    <lineage>
        <taxon>Bacteria</taxon>
        <taxon>Pseudomonadati</taxon>
        <taxon>Pseudomonadota</taxon>
        <taxon>Alphaproteobacteria</taxon>
        <taxon>Sphingomonadales</taxon>
        <taxon>Sphingomonadaceae</taxon>
        <taxon>Sphingobium</taxon>
    </lineage>
</organism>
<keyword evidence="2" id="KW-1185">Reference proteome</keyword>
<accession>A0ABW3P0D9</accession>
<evidence type="ECO:0000313" key="2">
    <source>
        <dbReference type="Proteomes" id="UP001597203"/>
    </source>
</evidence>
<proteinExistence type="predicted"/>
<protein>
    <submittedName>
        <fullName evidence="1">Uncharacterized protein</fullName>
    </submittedName>
</protein>
<gene>
    <name evidence="1" type="ORF">ACFQ24_06855</name>
</gene>
<dbReference type="Proteomes" id="UP001597203">
    <property type="component" value="Unassembled WGS sequence"/>
</dbReference>
<name>A0ABW3P0D9_9SPHN</name>
<sequence>MTKEELAAKGHRAALAWEEFVEPAIAALRAAYTERLTEIAADEPWSSDKIVKFAVATRVIDRVEAQIKSAILNGIDARGKVERAREIEQLPAAKRKWLNI</sequence>
<reference evidence="2" key="1">
    <citation type="journal article" date="2019" name="Int. J. Syst. Evol. Microbiol.">
        <title>The Global Catalogue of Microorganisms (GCM) 10K type strain sequencing project: providing services to taxonomists for standard genome sequencing and annotation.</title>
        <authorList>
            <consortium name="The Broad Institute Genomics Platform"/>
            <consortium name="The Broad Institute Genome Sequencing Center for Infectious Disease"/>
            <person name="Wu L."/>
            <person name="Ma J."/>
        </authorList>
    </citation>
    <scope>NUCLEOTIDE SEQUENCE [LARGE SCALE GENOMIC DNA]</scope>
    <source>
        <strain evidence="2">CCUG 54329</strain>
    </source>
</reference>
<dbReference type="EMBL" id="JBHTLS010000106">
    <property type="protein sequence ID" value="MFD1104590.1"/>
    <property type="molecule type" value="Genomic_DNA"/>
</dbReference>
<comment type="caution">
    <text evidence="1">The sequence shown here is derived from an EMBL/GenBank/DDBJ whole genome shotgun (WGS) entry which is preliminary data.</text>
</comment>